<dbReference type="PANTHER" id="PTHR21294">
    <property type="entry name" value="ELECTRON TRANSFER FLAVOPROTEIN BETA-SUBUNIT"/>
    <property type="match status" value="1"/>
</dbReference>
<accession>A0AA91JQH3</accession>
<dbReference type="SUPFAM" id="SSF52402">
    <property type="entry name" value="Adenine nucleotide alpha hydrolases-like"/>
    <property type="match status" value="1"/>
</dbReference>
<dbReference type="AlphaFoldDB" id="A0AA91JQH3"/>
<sequence length="245" mass="26870">MRTKYVYPNEERNETFTLNPYDHAALLDCLKLKEATGCEVICLSMGSNPTKDVLLKTIALGADRAILLSDSKFSGADTVATSKVLAEAIKKIGYIDLLVCGEKSVDGETGQVGFGIGECLGIPCISQVTEVLDNKNDRVILDKKAGNLIQTVSAQLPVLLSYETLTLSKLTVGLLALKKSKREGIEIWDAESLGIDPLLCGIKGSKTKVWRIEKEKKQKKYQKIEGTVEEKVNHLMKILNATERV</sequence>
<dbReference type="SMART" id="SM00893">
    <property type="entry name" value="ETF"/>
    <property type="match status" value="1"/>
</dbReference>
<dbReference type="GO" id="GO:0009055">
    <property type="term" value="F:electron transfer activity"/>
    <property type="evidence" value="ECO:0007669"/>
    <property type="project" value="InterPro"/>
</dbReference>
<dbReference type="InterPro" id="IPR012255">
    <property type="entry name" value="ETF_b"/>
</dbReference>
<dbReference type="Proteomes" id="UP000183039">
    <property type="component" value="Unassembled WGS sequence"/>
</dbReference>
<dbReference type="Pfam" id="PF01012">
    <property type="entry name" value="ETF"/>
    <property type="match status" value="1"/>
</dbReference>
<dbReference type="Gene3D" id="3.40.50.620">
    <property type="entry name" value="HUPs"/>
    <property type="match status" value="1"/>
</dbReference>
<dbReference type="PIRSF" id="PIRSF000090">
    <property type="entry name" value="Beta-ETF"/>
    <property type="match status" value="1"/>
</dbReference>
<dbReference type="PANTHER" id="PTHR21294:SF17">
    <property type="entry name" value="PROTEIN FIXA"/>
    <property type="match status" value="1"/>
</dbReference>
<comment type="caution">
    <text evidence="3">The sequence shown here is derived from an EMBL/GenBank/DDBJ whole genome shotgun (WGS) entry which is preliminary data.</text>
</comment>
<evidence type="ECO:0000259" key="2">
    <source>
        <dbReference type="SMART" id="SM00893"/>
    </source>
</evidence>
<gene>
    <name evidence="3" type="ORF">RV15_GL002800</name>
</gene>
<organism evidence="3 4">
    <name type="scientific">Enterococcus silesiacus</name>
    <dbReference type="NCBI Taxonomy" id="332949"/>
    <lineage>
        <taxon>Bacteria</taxon>
        <taxon>Bacillati</taxon>
        <taxon>Bacillota</taxon>
        <taxon>Bacilli</taxon>
        <taxon>Lactobacillales</taxon>
        <taxon>Enterococcaceae</taxon>
        <taxon>Enterococcus</taxon>
    </lineage>
</organism>
<dbReference type="InterPro" id="IPR014729">
    <property type="entry name" value="Rossmann-like_a/b/a_fold"/>
</dbReference>
<feature type="domain" description="Electron transfer flavoprotein alpha/beta-subunit N-terminal" evidence="2">
    <location>
        <begin position="6"/>
        <end position="197"/>
    </location>
</feature>
<evidence type="ECO:0000313" key="4">
    <source>
        <dbReference type="Proteomes" id="UP000183039"/>
    </source>
</evidence>
<name>A0AA91JQH3_9ENTE</name>
<evidence type="ECO:0000256" key="1">
    <source>
        <dbReference type="ARBA" id="ARBA00042002"/>
    </source>
</evidence>
<evidence type="ECO:0000313" key="3">
    <source>
        <dbReference type="EMBL" id="OJG92855.1"/>
    </source>
</evidence>
<proteinExistence type="predicted"/>
<dbReference type="InterPro" id="IPR014730">
    <property type="entry name" value="ETF_a/b_N"/>
</dbReference>
<reference evidence="3 4" key="1">
    <citation type="submission" date="2014-12" db="EMBL/GenBank/DDBJ databases">
        <title>Draft genome sequences of 29 type strains of Enterococci.</title>
        <authorList>
            <person name="Zhong Z."/>
            <person name="Sun Z."/>
            <person name="Liu W."/>
            <person name="Zhang W."/>
            <person name="Zhang H."/>
        </authorList>
    </citation>
    <scope>NUCLEOTIDE SEQUENCE [LARGE SCALE GENOMIC DNA]</scope>
    <source>
        <strain evidence="3 4">DSM 22801</strain>
    </source>
</reference>
<dbReference type="EMBL" id="JXLC01000004">
    <property type="protein sequence ID" value="OJG92855.1"/>
    <property type="molecule type" value="Genomic_DNA"/>
</dbReference>
<protein>
    <recommendedName>
        <fullName evidence="1">Electron transfer flavoprotein small subunit</fullName>
    </recommendedName>
</protein>